<evidence type="ECO:0000313" key="3">
    <source>
        <dbReference type="EMBL" id="SHI79466.1"/>
    </source>
</evidence>
<keyword evidence="2" id="KW-0812">Transmembrane</keyword>
<keyword evidence="4" id="KW-1185">Reference proteome</keyword>
<proteinExistence type="predicted"/>
<evidence type="ECO:0000256" key="1">
    <source>
        <dbReference type="SAM" id="Coils"/>
    </source>
</evidence>
<dbReference type="RefSeq" id="WP_190014126.1">
    <property type="nucleotide sequence ID" value="NZ_FQZV01000007.1"/>
</dbReference>
<keyword evidence="1" id="KW-0175">Coiled coil</keyword>
<organism evidence="3 4">
    <name type="scientific">Geosporobacter subterraneus DSM 17957</name>
    <dbReference type="NCBI Taxonomy" id="1121919"/>
    <lineage>
        <taxon>Bacteria</taxon>
        <taxon>Bacillati</taxon>
        <taxon>Bacillota</taxon>
        <taxon>Clostridia</taxon>
        <taxon>Peptostreptococcales</taxon>
        <taxon>Thermotaleaceae</taxon>
        <taxon>Geosporobacter</taxon>
    </lineage>
</organism>
<evidence type="ECO:0000313" key="4">
    <source>
        <dbReference type="Proteomes" id="UP000184536"/>
    </source>
</evidence>
<dbReference type="Pfam" id="PF19610">
    <property type="entry name" value="DUF6115"/>
    <property type="match status" value="1"/>
</dbReference>
<name>A0A1M6E1U7_9FIRM</name>
<reference evidence="4" key="1">
    <citation type="submission" date="2016-11" db="EMBL/GenBank/DDBJ databases">
        <authorList>
            <person name="Varghese N."/>
            <person name="Submissions S."/>
        </authorList>
    </citation>
    <scope>NUCLEOTIDE SEQUENCE [LARGE SCALE GENOMIC DNA]</scope>
    <source>
        <strain evidence="4">DSM 17957</strain>
    </source>
</reference>
<dbReference type="STRING" id="1121919.SAMN02745975_00615"/>
<sequence length="177" mass="20589">MINYGIFAIGIMMIIVALFVIKKDTAQGPSVDLEKVKEEQRRLMECIEIGEEIIQEVNQVGIHVIEKIDKKTQELRNLMNKYEVRSLEIQQEAQISKVFEEEKKDIEKEIEEEIKKQKNEAHRMEKSDNPPEKLIVEEDLSEKILKLKASGYTLSQIARELDKGIGEVQLILQLKKR</sequence>
<dbReference type="InterPro" id="IPR046118">
    <property type="entry name" value="DUF6115"/>
</dbReference>
<keyword evidence="2" id="KW-0472">Membrane</keyword>
<feature type="coiled-coil region" evidence="1">
    <location>
        <begin position="65"/>
        <end position="127"/>
    </location>
</feature>
<protein>
    <submittedName>
        <fullName evidence="3">Uncharacterized protein</fullName>
    </submittedName>
</protein>
<gene>
    <name evidence="3" type="ORF">SAMN02745975_00615</name>
</gene>
<dbReference type="Proteomes" id="UP000184536">
    <property type="component" value="Unassembled WGS sequence"/>
</dbReference>
<keyword evidence="2" id="KW-1133">Transmembrane helix</keyword>
<evidence type="ECO:0000256" key="2">
    <source>
        <dbReference type="SAM" id="Phobius"/>
    </source>
</evidence>
<dbReference type="EMBL" id="FQZV01000007">
    <property type="protein sequence ID" value="SHI79466.1"/>
    <property type="molecule type" value="Genomic_DNA"/>
</dbReference>
<accession>A0A1M6E1U7</accession>
<feature type="transmembrane region" description="Helical" evidence="2">
    <location>
        <begin position="6"/>
        <end position="21"/>
    </location>
</feature>
<dbReference type="AlphaFoldDB" id="A0A1M6E1U7"/>